<dbReference type="RefSeq" id="WP_073343314.1">
    <property type="nucleotide sequence ID" value="NZ_FQVH01000013.1"/>
</dbReference>
<dbReference type="Pfam" id="PF00294">
    <property type="entry name" value="PfkB"/>
    <property type="match status" value="1"/>
</dbReference>
<gene>
    <name evidence="2" type="ORF">SAMN02746089_01425</name>
</gene>
<dbReference type="InterPro" id="IPR029056">
    <property type="entry name" value="Ribokinase-like"/>
</dbReference>
<sequence>MIYEDVEKTVSKFPEISILVVGDYFLDKYLIVDRAKDEPSLETGLTAYQVVNKRLSPGAAGTVVNNLKALGVGRVITLGIIGEDGEGYDLEKGLKAIKADTSGLIKTPYRVTPTYTKPMSLENGVETEMNRLDIKNWTPTPKELEDQVIERLYDLSPLVDAVIVLDQVTEKDCGVVTARVKKAISELGRNKKDFIIYADSRAYIGDFTDIMVKCNVHELMKVFGKNADDISENEVEEYAKKLGNKTGRTVFITMGEKGQMVVSGEKTVKVPAIKVEGPIDIVGAGDSTTAGTVAAMCAGLLPQDAALIGNIVASITIQQIGTTGVATPEQVLERARSVLVDI</sequence>
<name>A0A1M4ZFX9_9THEO</name>
<organism evidence="2 3">
    <name type="scientific">Caldanaerobius fijiensis DSM 17918</name>
    <dbReference type="NCBI Taxonomy" id="1121256"/>
    <lineage>
        <taxon>Bacteria</taxon>
        <taxon>Bacillati</taxon>
        <taxon>Bacillota</taxon>
        <taxon>Clostridia</taxon>
        <taxon>Thermoanaerobacterales</taxon>
        <taxon>Thermoanaerobacteraceae</taxon>
        <taxon>Caldanaerobius</taxon>
    </lineage>
</organism>
<evidence type="ECO:0000313" key="3">
    <source>
        <dbReference type="Proteomes" id="UP000184088"/>
    </source>
</evidence>
<dbReference type="SUPFAM" id="SSF53613">
    <property type="entry name" value="Ribokinase-like"/>
    <property type="match status" value="1"/>
</dbReference>
<dbReference type="Proteomes" id="UP000184088">
    <property type="component" value="Unassembled WGS sequence"/>
</dbReference>
<dbReference type="PANTHER" id="PTHR46969:SF1">
    <property type="entry name" value="BIFUNCTIONAL PROTEIN HLDE"/>
    <property type="match status" value="1"/>
</dbReference>
<dbReference type="Gene3D" id="3.40.1190.20">
    <property type="match status" value="1"/>
</dbReference>
<dbReference type="GO" id="GO:0033786">
    <property type="term" value="F:heptose-1-phosphate adenylyltransferase activity"/>
    <property type="evidence" value="ECO:0007669"/>
    <property type="project" value="TreeGrafter"/>
</dbReference>
<protein>
    <submittedName>
        <fullName evidence="2">RfaE bifunctional protein, domain I</fullName>
    </submittedName>
</protein>
<dbReference type="InterPro" id="IPR011611">
    <property type="entry name" value="PfkB_dom"/>
</dbReference>
<dbReference type="AlphaFoldDB" id="A0A1M4ZFX9"/>
<reference evidence="2 3" key="1">
    <citation type="submission" date="2016-11" db="EMBL/GenBank/DDBJ databases">
        <authorList>
            <person name="Jaros S."/>
            <person name="Januszkiewicz K."/>
            <person name="Wedrychowicz H."/>
        </authorList>
    </citation>
    <scope>NUCLEOTIDE SEQUENCE [LARGE SCALE GENOMIC DNA]</scope>
    <source>
        <strain evidence="2 3">DSM 17918</strain>
    </source>
</reference>
<dbReference type="PANTHER" id="PTHR46969">
    <property type="entry name" value="BIFUNCTIONAL PROTEIN HLDE"/>
    <property type="match status" value="1"/>
</dbReference>
<dbReference type="GO" id="GO:0005829">
    <property type="term" value="C:cytosol"/>
    <property type="evidence" value="ECO:0007669"/>
    <property type="project" value="TreeGrafter"/>
</dbReference>
<dbReference type="EMBL" id="FQVH01000013">
    <property type="protein sequence ID" value="SHF16940.1"/>
    <property type="molecule type" value="Genomic_DNA"/>
</dbReference>
<accession>A0A1M4ZFX9</accession>
<dbReference type="STRING" id="1121256.SAMN02746089_01425"/>
<dbReference type="OrthoDB" id="9802794at2"/>
<evidence type="ECO:0000313" key="2">
    <source>
        <dbReference type="EMBL" id="SHF16940.1"/>
    </source>
</evidence>
<feature type="domain" description="Carbohydrate kinase PfkB" evidence="1">
    <location>
        <begin position="58"/>
        <end position="324"/>
    </location>
</feature>
<proteinExistence type="predicted"/>
<keyword evidence="3" id="KW-1185">Reference proteome</keyword>
<evidence type="ECO:0000259" key="1">
    <source>
        <dbReference type="Pfam" id="PF00294"/>
    </source>
</evidence>
<dbReference type="GO" id="GO:0033785">
    <property type="term" value="F:heptose 7-phosphate kinase activity"/>
    <property type="evidence" value="ECO:0007669"/>
    <property type="project" value="TreeGrafter"/>
</dbReference>